<gene>
    <name evidence="7" type="primary">SLC16A13</name>
    <name evidence="7" type="ORF">FJT64_005113</name>
</gene>
<protein>
    <submittedName>
        <fullName evidence="7">Monocarboxylate transporter 13</fullName>
    </submittedName>
</protein>
<evidence type="ECO:0000313" key="8">
    <source>
        <dbReference type="Proteomes" id="UP000440578"/>
    </source>
</evidence>
<dbReference type="Proteomes" id="UP000440578">
    <property type="component" value="Unassembled WGS sequence"/>
</dbReference>
<feature type="transmembrane region" description="Helical" evidence="6">
    <location>
        <begin position="70"/>
        <end position="90"/>
    </location>
</feature>
<dbReference type="Gene3D" id="1.20.1250.20">
    <property type="entry name" value="MFS general substrate transporter like domains"/>
    <property type="match status" value="1"/>
</dbReference>
<name>A0A6A4W691_AMPAM</name>
<dbReference type="GO" id="GO:0022857">
    <property type="term" value="F:transmembrane transporter activity"/>
    <property type="evidence" value="ECO:0007669"/>
    <property type="project" value="InterPro"/>
</dbReference>
<keyword evidence="4 6" id="KW-1133">Transmembrane helix</keyword>
<evidence type="ECO:0000256" key="5">
    <source>
        <dbReference type="ARBA" id="ARBA00023136"/>
    </source>
</evidence>
<evidence type="ECO:0000256" key="3">
    <source>
        <dbReference type="ARBA" id="ARBA00022692"/>
    </source>
</evidence>
<comment type="caution">
    <text evidence="7">The sequence shown here is derived from an EMBL/GenBank/DDBJ whole genome shotgun (WGS) entry which is preliminary data.</text>
</comment>
<dbReference type="AlphaFoldDB" id="A0A6A4W691"/>
<feature type="transmembrane region" description="Helical" evidence="6">
    <location>
        <begin position="174"/>
        <end position="196"/>
    </location>
</feature>
<dbReference type="InterPro" id="IPR011701">
    <property type="entry name" value="MFS"/>
</dbReference>
<dbReference type="Pfam" id="PF07690">
    <property type="entry name" value="MFS_1"/>
    <property type="match status" value="1"/>
</dbReference>
<comment type="subcellular location">
    <subcellularLocation>
        <location evidence="1">Membrane</location>
        <topology evidence="1">Multi-pass membrane protein</topology>
    </subcellularLocation>
</comment>
<keyword evidence="2" id="KW-0813">Transport</keyword>
<evidence type="ECO:0000256" key="4">
    <source>
        <dbReference type="ARBA" id="ARBA00022989"/>
    </source>
</evidence>
<evidence type="ECO:0000256" key="6">
    <source>
        <dbReference type="SAM" id="Phobius"/>
    </source>
</evidence>
<dbReference type="PANTHER" id="PTHR43385">
    <property type="entry name" value="RIBOFLAVIN TRANSPORTER RIBJ"/>
    <property type="match status" value="1"/>
</dbReference>
<keyword evidence="8" id="KW-1185">Reference proteome</keyword>
<evidence type="ECO:0000256" key="1">
    <source>
        <dbReference type="ARBA" id="ARBA00004141"/>
    </source>
</evidence>
<sequence length="278" mass="29431">MRTPIISRYQFRISSAAFVDSGPAKANFRCSGSAVSQHSQQVGRRTDDMDGGSRARRLWDGARRLPRGGVIAVAAGFLLHLSLGIMYTYGNLTTYLTSYLHVRLGLSVDYGDTMWIGAVQSICQGPGVLLGSVCCRRFGPRLTILAGSVLCSVGMALTCLTVQTSFATTTLSYGLMSGVGIGLAYTSPLMVGYQWFPHNRGVVSGVVVGGYGLGSIILTSVQTSYLNPENVSPEDDGFFHDDALAGPCAVVVPDTGCDLCCSAVVWSAGRASSATRTW</sequence>
<dbReference type="InterPro" id="IPR036259">
    <property type="entry name" value="MFS_trans_sf"/>
</dbReference>
<evidence type="ECO:0000313" key="7">
    <source>
        <dbReference type="EMBL" id="KAF0297411.1"/>
    </source>
</evidence>
<dbReference type="PANTHER" id="PTHR43385:SF1">
    <property type="entry name" value="RIBOFLAVIN TRANSPORTER RIBJ"/>
    <property type="match status" value="1"/>
</dbReference>
<evidence type="ECO:0000256" key="2">
    <source>
        <dbReference type="ARBA" id="ARBA00022448"/>
    </source>
</evidence>
<feature type="transmembrane region" description="Helical" evidence="6">
    <location>
        <begin position="142"/>
        <end position="162"/>
    </location>
</feature>
<feature type="transmembrane region" description="Helical" evidence="6">
    <location>
        <begin position="202"/>
        <end position="221"/>
    </location>
</feature>
<dbReference type="OrthoDB" id="410267at2759"/>
<dbReference type="EMBL" id="VIIS01001490">
    <property type="protein sequence ID" value="KAF0297411.1"/>
    <property type="molecule type" value="Genomic_DNA"/>
</dbReference>
<organism evidence="7 8">
    <name type="scientific">Amphibalanus amphitrite</name>
    <name type="common">Striped barnacle</name>
    <name type="synonym">Balanus amphitrite</name>
    <dbReference type="NCBI Taxonomy" id="1232801"/>
    <lineage>
        <taxon>Eukaryota</taxon>
        <taxon>Metazoa</taxon>
        <taxon>Ecdysozoa</taxon>
        <taxon>Arthropoda</taxon>
        <taxon>Crustacea</taxon>
        <taxon>Multicrustacea</taxon>
        <taxon>Cirripedia</taxon>
        <taxon>Thoracica</taxon>
        <taxon>Thoracicalcarea</taxon>
        <taxon>Balanomorpha</taxon>
        <taxon>Balanoidea</taxon>
        <taxon>Balanidae</taxon>
        <taxon>Amphibalaninae</taxon>
        <taxon>Amphibalanus</taxon>
    </lineage>
</organism>
<reference evidence="7 8" key="1">
    <citation type="submission" date="2019-07" db="EMBL/GenBank/DDBJ databases">
        <title>Draft genome assembly of a fouling barnacle, Amphibalanus amphitrite (Darwin, 1854): The first reference genome for Thecostraca.</title>
        <authorList>
            <person name="Kim W."/>
        </authorList>
    </citation>
    <scope>NUCLEOTIDE SEQUENCE [LARGE SCALE GENOMIC DNA]</scope>
    <source>
        <strain evidence="7">SNU_AA5</strain>
        <tissue evidence="7">Soma without cirri and trophi</tissue>
    </source>
</reference>
<accession>A0A6A4W691</accession>
<keyword evidence="5 6" id="KW-0472">Membrane</keyword>
<dbReference type="InterPro" id="IPR052983">
    <property type="entry name" value="MFS_Riboflavin_Transporter"/>
</dbReference>
<dbReference type="SUPFAM" id="SSF103473">
    <property type="entry name" value="MFS general substrate transporter"/>
    <property type="match status" value="1"/>
</dbReference>
<proteinExistence type="predicted"/>
<keyword evidence="3 6" id="KW-0812">Transmembrane</keyword>
<dbReference type="GO" id="GO:0016020">
    <property type="term" value="C:membrane"/>
    <property type="evidence" value="ECO:0007669"/>
    <property type="project" value="UniProtKB-SubCell"/>
</dbReference>